<feature type="region of interest" description="Disordered" evidence="1">
    <location>
        <begin position="1"/>
        <end position="20"/>
    </location>
</feature>
<comment type="caution">
    <text evidence="3">The sequence shown here is derived from an EMBL/GenBank/DDBJ whole genome shotgun (WGS) entry which is preliminary data.</text>
</comment>
<accession>A0A3D9SP56</accession>
<dbReference type="RefSeq" id="WP_116023191.1">
    <property type="nucleotide sequence ID" value="NZ_QTTT01000001.1"/>
</dbReference>
<dbReference type="InterPro" id="IPR047789">
    <property type="entry name" value="CU044_5270-like"/>
</dbReference>
<reference evidence="3 4" key="1">
    <citation type="submission" date="2018-08" db="EMBL/GenBank/DDBJ databases">
        <title>Sequencing the genomes of 1000 actinobacteria strains.</title>
        <authorList>
            <person name="Klenk H.-P."/>
        </authorList>
    </citation>
    <scope>NUCLEOTIDE SEQUENCE [LARGE SCALE GENOMIC DNA]</scope>
    <source>
        <strain evidence="3 4">DSM 43927</strain>
    </source>
</reference>
<dbReference type="NCBIfam" id="NF038083">
    <property type="entry name" value="CU044_5270_fam"/>
    <property type="match status" value="1"/>
</dbReference>
<feature type="transmembrane region" description="Helical" evidence="2">
    <location>
        <begin position="46"/>
        <end position="66"/>
    </location>
</feature>
<dbReference type="AlphaFoldDB" id="A0A3D9SP56"/>
<evidence type="ECO:0000256" key="1">
    <source>
        <dbReference type="SAM" id="MobiDB-lite"/>
    </source>
</evidence>
<dbReference type="EMBL" id="QTTT01000001">
    <property type="protein sequence ID" value="REE97742.1"/>
    <property type="molecule type" value="Genomic_DNA"/>
</dbReference>
<protein>
    <recommendedName>
        <fullName evidence="5">CU044_5270 family protein</fullName>
    </recommendedName>
</protein>
<sequence>MDDLQRLRDRHDALPAPDPAAMAEARSRLHDHMRAMPSPGRRFRPVWGLGLAGATAGALLLATTIGTPGTDTDTRPESPRLRPVANAQDLAHNAAILAAGTNDTFKPAQWAYVKTVYARVQEGGGRPLFGRPKGLRTDEKWRRTDDRGFAVIENGRLKVADISKYEPTYRSLLSLPTEPVDLLAAVYKQVDAGNRSPLPTDTTGMSDKTRKKYEEARRHQPAQMTPEERNTRAFQLIERSMRDAALPARLRAAMYGALAKIPGVRYEARASDIAERPGVTLYRIQNGHLRDEILIQPKTYAYMGFRSIAVRDHTERGLLPVTKGQIIGWGGVLAATLVDKPGRRS</sequence>
<dbReference type="OrthoDB" id="3612087at2"/>
<evidence type="ECO:0000313" key="3">
    <source>
        <dbReference type="EMBL" id="REE97742.1"/>
    </source>
</evidence>
<evidence type="ECO:0008006" key="5">
    <source>
        <dbReference type="Google" id="ProtNLM"/>
    </source>
</evidence>
<evidence type="ECO:0000313" key="4">
    <source>
        <dbReference type="Proteomes" id="UP000256661"/>
    </source>
</evidence>
<gene>
    <name evidence="3" type="ORF">DFJ69_3217</name>
</gene>
<name>A0A3D9SP56_9ACTN</name>
<keyword evidence="2" id="KW-0472">Membrane</keyword>
<keyword evidence="2" id="KW-0812">Transmembrane</keyword>
<dbReference type="Proteomes" id="UP000256661">
    <property type="component" value="Unassembled WGS sequence"/>
</dbReference>
<keyword evidence="4" id="KW-1185">Reference proteome</keyword>
<evidence type="ECO:0000256" key="2">
    <source>
        <dbReference type="SAM" id="Phobius"/>
    </source>
</evidence>
<organism evidence="3 4">
    <name type="scientific">Thermomonospora umbrina</name>
    <dbReference type="NCBI Taxonomy" id="111806"/>
    <lineage>
        <taxon>Bacteria</taxon>
        <taxon>Bacillati</taxon>
        <taxon>Actinomycetota</taxon>
        <taxon>Actinomycetes</taxon>
        <taxon>Streptosporangiales</taxon>
        <taxon>Thermomonosporaceae</taxon>
        <taxon>Thermomonospora</taxon>
    </lineage>
</organism>
<feature type="compositionally biased region" description="Basic and acidic residues" evidence="1">
    <location>
        <begin position="1"/>
        <end position="13"/>
    </location>
</feature>
<proteinExistence type="predicted"/>
<keyword evidence="2" id="KW-1133">Transmembrane helix</keyword>